<dbReference type="InterPro" id="IPR043504">
    <property type="entry name" value="Peptidase_S1_PA_chymotrypsin"/>
</dbReference>
<feature type="non-terminal residue" evidence="1">
    <location>
        <position position="1"/>
    </location>
</feature>
<feature type="non-terminal residue" evidence="1">
    <location>
        <position position="118"/>
    </location>
</feature>
<dbReference type="EMBL" id="GEMB01007020">
    <property type="protein sequence ID" value="JAR96346.1"/>
    <property type="molecule type" value="Transcribed_RNA"/>
</dbReference>
<dbReference type="PANTHER" id="PTHR24258:SF142">
    <property type="entry name" value="PEPTIDASE S1 DOMAIN-CONTAINING PROTEIN"/>
    <property type="match status" value="1"/>
</dbReference>
<name>A0A170V4G2_TRIIF</name>
<reference evidence="1" key="2">
    <citation type="journal article" date="2017" name="J. Med. Entomol.">
        <title>Transcriptome Analysis of the Triatoma infestans (Hemiptera: Reduviidae) Integument.</title>
        <authorList>
            <person name="Calderon-Fernandez G.M."/>
            <person name="Moriconi D.E."/>
            <person name="Dulbecco A.B."/>
            <person name="Juarez M.P."/>
        </authorList>
    </citation>
    <scope>NUCLEOTIDE SEQUENCE</scope>
    <source>
        <strain evidence="1">Int1</strain>
        <tissue evidence="1">Integument</tissue>
    </source>
</reference>
<dbReference type="InterPro" id="IPR009003">
    <property type="entry name" value="Peptidase_S1_PA"/>
</dbReference>
<protein>
    <submittedName>
        <fullName evidence="1">Serine proteinase stubble</fullName>
    </submittedName>
</protein>
<accession>A0A170V4G2</accession>
<dbReference type="PANTHER" id="PTHR24258">
    <property type="entry name" value="SERINE PROTEASE-RELATED"/>
    <property type="match status" value="1"/>
</dbReference>
<proteinExistence type="predicted"/>
<organism evidence="1">
    <name type="scientific">Triatoma infestans</name>
    <name type="common">Assassin bug</name>
    <dbReference type="NCBI Taxonomy" id="30076"/>
    <lineage>
        <taxon>Eukaryota</taxon>
        <taxon>Metazoa</taxon>
        <taxon>Ecdysozoa</taxon>
        <taxon>Arthropoda</taxon>
        <taxon>Hexapoda</taxon>
        <taxon>Insecta</taxon>
        <taxon>Pterygota</taxon>
        <taxon>Neoptera</taxon>
        <taxon>Paraneoptera</taxon>
        <taxon>Hemiptera</taxon>
        <taxon>Heteroptera</taxon>
        <taxon>Panheteroptera</taxon>
        <taxon>Cimicomorpha</taxon>
        <taxon>Reduviidae</taxon>
        <taxon>Triatominae</taxon>
        <taxon>Triatoma</taxon>
    </lineage>
</organism>
<reference evidence="1" key="1">
    <citation type="submission" date="2016-04" db="EMBL/GenBank/DDBJ databases">
        <authorList>
            <person name="Calderon-Fernandez G.M.Sr."/>
        </authorList>
    </citation>
    <scope>NUCLEOTIDE SEQUENCE</scope>
    <source>
        <strain evidence="1">Int1</strain>
        <tissue evidence="1">Integument</tissue>
    </source>
</reference>
<dbReference type="Gene3D" id="2.40.10.10">
    <property type="entry name" value="Trypsin-like serine proteases"/>
    <property type="match status" value="1"/>
</dbReference>
<sequence>LFHFLAECPALLEMRLLHLGKCSLSGGEIIVYLTGQQPCHPLFMHATLGELGTPGSQFRYTAYELRVRLGEWDVNHDVEFFPYEERDVATVNVHPEFYAGTLYNDLAILRLERPASIT</sequence>
<evidence type="ECO:0000313" key="1">
    <source>
        <dbReference type="EMBL" id="JAR96346.1"/>
    </source>
</evidence>
<dbReference type="SUPFAM" id="SSF50494">
    <property type="entry name" value="Trypsin-like serine proteases"/>
    <property type="match status" value="1"/>
</dbReference>
<dbReference type="AlphaFoldDB" id="A0A170V4G2"/>